<dbReference type="InterPro" id="IPR001893">
    <property type="entry name" value="Cys-rich_GLG1_repeat"/>
</dbReference>
<organism evidence="10">
    <name type="scientific">Chlamydomonas euryale</name>
    <dbReference type="NCBI Taxonomy" id="1486919"/>
    <lineage>
        <taxon>Eukaryota</taxon>
        <taxon>Viridiplantae</taxon>
        <taxon>Chlorophyta</taxon>
        <taxon>core chlorophytes</taxon>
        <taxon>Chlorophyceae</taxon>
        <taxon>CS clade</taxon>
        <taxon>Chlamydomonadales</taxon>
        <taxon>Chlamydomonadaceae</taxon>
        <taxon>Chlamydomonas</taxon>
    </lineage>
</organism>
<sequence length="887" mass="97301">MAWRRGAAPAMSVAFVLLLALLPGRCYGQDDRKTNAGSNPSNKIVSVAPEAELLNGVDDVDAEGNCMDEVKHMCSDVTPGEGQLAECLSDAIAEAEMGAGNAVSVSDACREAVYQYKIYRSININLNVPLARACKVDAEKRCNTSWLFGRKSGQVVACLRLIKDEVAPACKRELFKVMQDAAEDFRADPDLYEACKDDAQLLCGDVQKGGGRVQACLRHARQQLSWRCEEQLFRQEAEDADDVRLSVRLFARCLEDKRQLCADVAPGGAAVKDCLEEHRHELSDGCRAEVDGMLERRVEDFRLDSRLVRYCRDDITATCAVHMGNESWRESSGQSVRACLQDFIHELKNESCAAQVHKYMQLASEDVRFDLPLADACRGDRNRLCANEPPGSAGVWRCLLRYRTKLEPRCSAVLFDEEIKFSESIDFQQPMQSACAREVEQFCAGVPSGDARVIRCLQDAKYQKDFGEDCRARVQEYEAEAASDYRFNHRLAAACAADVPRLCGSVCAAAGGQTCGGTVLRCLTVRRDDIEAPECRAEVEYFEKMEVNDFRNDVILAAACRDDVEKLCKDVQPGEGRVHDCLRDNHDQLSAACRKEELLLEEEEADAPTLRPGLVRRCRSELRVFCRDVAPGAARLFRCLAQRAGDADFGEPCRAELRSKLSRRQANWKLDPPLRKACKDAVARLCRDEDGEDGETGAVYRCMMRQYTELDTGCQRELGRALHMALFAWSRGGAVTSQCDADVDALCLAKRPNLAASPGGVLGCLAGVMDSSSSAGGSRGKRGGGARLSAQCAAVVDVAQPPDIKSQFDAGLLLLAAVEDSTGLSMLLRDRAGGVRGVTLTGWTALAGVAAAAVLAIWSVRWAWRRARGEPSGGYALVIKAPRRPRQ</sequence>
<dbReference type="PANTHER" id="PTHR11884">
    <property type="entry name" value="SELECTIN LIGAND RELATED"/>
    <property type="match status" value="1"/>
</dbReference>
<gene>
    <name evidence="10" type="ORF">CEUR00632_LOCUS9599</name>
</gene>
<dbReference type="PROSITE" id="PS51289">
    <property type="entry name" value="GLG1_C_RICH"/>
    <property type="match status" value="3"/>
</dbReference>
<keyword evidence="7" id="KW-0325">Glycoprotein</keyword>
<dbReference type="InterPro" id="IPR017873">
    <property type="entry name" value="Cys-rich_GLG1_repeat_euk"/>
</dbReference>
<evidence type="ECO:0000256" key="1">
    <source>
        <dbReference type="ARBA" id="ARBA00004479"/>
    </source>
</evidence>
<dbReference type="AlphaFoldDB" id="A0A7R9VBJ0"/>
<protein>
    <recommendedName>
        <fullName evidence="11">Golgi apparatus protein 1</fullName>
    </recommendedName>
</protein>
<dbReference type="EMBL" id="HBEC01020630">
    <property type="protein sequence ID" value="CAD8289560.1"/>
    <property type="molecule type" value="Transcribed_RNA"/>
</dbReference>
<keyword evidence="2 8" id="KW-0812">Transmembrane</keyword>
<dbReference type="GO" id="GO:0000139">
    <property type="term" value="C:Golgi membrane"/>
    <property type="evidence" value="ECO:0007669"/>
    <property type="project" value="InterPro"/>
</dbReference>
<evidence type="ECO:0000256" key="9">
    <source>
        <dbReference type="SAM" id="SignalP"/>
    </source>
</evidence>
<feature type="chain" id="PRO_5030840306" description="Golgi apparatus protein 1" evidence="9">
    <location>
        <begin position="29"/>
        <end position="887"/>
    </location>
</feature>
<keyword evidence="4" id="KW-0677">Repeat</keyword>
<evidence type="ECO:0000256" key="2">
    <source>
        <dbReference type="ARBA" id="ARBA00022692"/>
    </source>
</evidence>
<reference evidence="10" key="1">
    <citation type="submission" date="2021-01" db="EMBL/GenBank/DDBJ databases">
        <authorList>
            <person name="Corre E."/>
            <person name="Pelletier E."/>
            <person name="Niang G."/>
            <person name="Scheremetjew M."/>
            <person name="Finn R."/>
            <person name="Kale V."/>
            <person name="Holt S."/>
            <person name="Cochrane G."/>
            <person name="Meng A."/>
            <person name="Brown T."/>
            <person name="Cohen L."/>
        </authorList>
    </citation>
    <scope>NUCLEOTIDE SEQUENCE</scope>
    <source>
        <strain evidence="10">CCMP219</strain>
    </source>
</reference>
<dbReference type="PANTHER" id="PTHR11884:SF1">
    <property type="entry name" value="GOLGI APPARATUS PROTEIN 1"/>
    <property type="match status" value="1"/>
</dbReference>
<keyword evidence="3 9" id="KW-0732">Signal</keyword>
<feature type="signal peptide" evidence="9">
    <location>
        <begin position="1"/>
        <end position="28"/>
    </location>
</feature>
<evidence type="ECO:0000256" key="4">
    <source>
        <dbReference type="ARBA" id="ARBA00022737"/>
    </source>
</evidence>
<proteinExistence type="predicted"/>
<evidence type="ECO:0000256" key="5">
    <source>
        <dbReference type="ARBA" id="ARBA00022989"/>
    </source>
</evidence>
<feature type="transmembrane region" description="Helical" evidence="8">
    <location>
        <begin position="840"/>
        <end position="860"/>
    </location>
</feature>
<keyword evidence="5 8" id="KW-1133">Transmembrane helix</keyword>
<evidence type="ECO:0000313" key="10">
    <source>
        <dbReference type="EMBL" id="CAD8289560.1"/>
    </source>
</evidence>
<keyword evidence="6 8" id="KW-0472">Membrane</keyword>
<evidence type="ECO:0000256" key="8">
    <source>
        <dbReference type="SAM" id="Phobius"/>
    </source>
</evidence>
<evidence type="ECO:0000256" key="3">
    <source>
        <dbReference type="ARBA" id="ARBA00022729"/>
    </source>
</evidence>
<accession>A0A7R9VBJ0</accession>
<dbReference type="Pfam" id="PF00839">
    <property type="entry name" value="Cys_rich_FGFR"/>
    <property type="match status" value="10"/>
</dbReference>
<evidence type="ECO:0008006" key="11">
    <source>
        <dbReference type="Google" id="ProtNLM"/>
    </source>
</evidence>
<dbReference type="InterPro" id="IPR039728">
    <property type="entry name" value="GLG1"/>
</dbReference>
<evidence type="ECO:0000256" key="7">
    <source>
        <dbReference type="ARBA" id="ARBA00023180"/>
    </source>
</evidence>
<name>A0A7R9VBJ0_9CHLO</name>
<comment type="subcellular location">
    <subcellularLocation>
        <location evidence="1">Membrane</location>
        <topology evidence="1">Single-pass type I membrane protein</topology>
    </subcellularLocation>
</comment>
<evidence type="ECO:0000256" key="6">
    <source>
        <dbReference type="ARBA" id="ARBA00023136"/>
    </source>
</evidence>